<dbReference type="InterPro" id="IPR029028">
    <property type="entry name" value="Alpha/beta_knot_MTases"/>
</dbReference>
<dbReference type="EMBL" id="SOCN01000001">
    <property type="protein sequence ID" value="TDV24305.1"/>
    <property type="molecule type" value="Genomic_DNA"/>
</dbReference>
<sequence length="240" mass="27187">MTSITSKQNPLIKYLKKLENKKYRDQEQKFVIFGEHLIEIALQKGIVIQLFESENSNLYPQATKLSHYLFEYLSNTSSASKVVALCDKTKLITNKANKIIALNNLQDPGNVGTIIRLAKAFDFDSVLIENLDPYSEKVIRSSQGAIFEVNILQTKDLYRDLMRLKKDFYLYQTILNQHAKALNAVKFQQKNIIIILGNEGQGITTKIQELADESIYIPISFESLNVASAAAIVLNKIRNG</sequence>
<keyword evidence="7" id="KW-1185">Reference proteome</keyword>
<keyword evidence="3 6" id="KW-0808">Transferase</keyword>
<accession>A0A4R7UFB3</accession>
<evidence type="ECO:0000256" key="1">
    <source>
        <dbReference type="ARBA" id="ARBA00007228"/>
    </source>
</evidence>
<dbReference type="Gene3D" id="3.30.1330.30">
    <property type="match status" value="1"/>
</dbReference>
<reference evidence="6 7" key="1">
    <citation type="submission" date="2019-03" db="EMBL/GenBank/DDBJ databases">
        <title>Genomic Encyclopedia of Archaeal and Bacterial Type Strains, Phase II (KMG-II): from individual species to whole genera.</title>
        <authorList>
            <person name="Goeker M."/>
        </authorList>
    </citation>
    <scope>NUCLEOTIDE SEQUENCE [LARGE SCALE GENOMIC DNA]</scope>
    <source>
        <strain evidence="6 7">ATCC 35214</strain>
    </source>
</reference>
<dbReference type="SUPFAM" id="SSF75217">
    <property type="entry name" value="alpha/beta knot"/>
    <property type="match status" value="1"/>
</dbReference>
<dbReference type="InterPro" id="IPR029026">
    <property type="entry name" value="tRNA_m1G_MTases_N"/>
</dbReference>
<dbReference type="AlphaFoldDB" id="A0A4R7UFB3"/>
<dbReference type="PANTHER" id="PTHR43191">
    <property type="entry name" value="RRNA METHYLTRANSFERASE 3"/>
    <property type="match status" value="1"/>
</dbReference>
<dbReference type="SUPFAM" id="SSF55315">
    <property type="entry name" value="L30e-like"/>
    <property type="match status" value="1"/>
</dbReference>
<name>A0A4R7UFB3_9BACT</name>
<feature type="domain" description="tRNA/rRNA methyltransferase SpoU type" evidence="4">
    <location>
        <begin position="99"/>
        <end position="234"/>
    </location>
</feature>
<dbReference type="GO" id="GO:0032259">
    <property type="term" value="P:methylation"/>
    <property type="evidence" value="ECO:0007669"/>
    <property type="project" value="UniProtKB-KW"/>
</dbReference>
<dbReference type="Pfam" id="PF22435">
    <property type="entry name" value="MRM3-like_sub_bind"/>
    <property type="match status" value="1"/>
</dbReference>
<comment type="caution">
    <text evidence="6">The sequence shown here is derived from an EMBL/GenBank/DDBJ whole genome shotgun (WGS) entry which is preliminary data.</text>
</comment>
<dbReference type="GO" id="GO:0003723">
    <property type="term" value="F:RNA binding"/>
    <property type="evidence" value="ECO:0007669"/>
    <property type="project" value="InterPro"/>
</dbReference>
<dbReference type="InterPro" id="IPR053888">
    <property type="entry name" value="MRM3-like_sub_bind"/>
</dbReference>
<evidence type="ECO:0000259" key="5">
    <source>
        <dbReference type="Pfam" id="PF22435"/>
    </source>
</evidence>
<keyword evidence="2 6" id="KW-0489">Methyltransferase</keyword>
<organism evidence="6 7">
    <name type="scientific">Mycoplasmopsis mustelae</name>
    <dbReference type="NCBI Taxonomy" id="171289"/>
    <lineage>
        <taxon>Bacteria</taxon>
        <taxon>Bacillati</taxon>
        <taxon>Mycoplasmatota</taxon>
        <taxon>Mycoplasmoidales</taxon>
        <taxon>Metamycoplasmataceae</taxon>
        <taxon>Mycoplasmopsis</taxon>
    </lineage>
</organism>
<comment type="similarity">
    <text evidence="1">Belongs to the class IV-like SAM-binding methyltransferase superfamily. RNA methyltransferase TrmH family.</text>
</comment>
<dbReference type="InterPro" id="IPR029064">
    <property type="entry name" value="Ribosomal_eL30-like_sf"/>
</dbReference>
<feature type="domain" description="MRM3-like substrate binding" evidence="5">
    <location>
        <begin position="9"/>
        <end position="55"/>
    </location>
</feature>
<dbReference type="InterPro" id="IPR001537">
    <property type="entry name" value="SpoU_MeTrfase"/>
</dbReference>
<gene>
    <name evidence="6" type="ORF">BCF59_0264</name>
</gene>
<evidence type="ECO:0000313" key="7">
    <source>
        <dbReference type="Proteomes" id="UP000295757"/>
    </source>
</evidence>
<dbReference type="OrthoDB" id="9794400at2"/>
<dbReference type="Gene3D" id="3.40.1280.10">
    <property type="match status" value="1"/>
</dbReference>
<evidence type="ECO:0000256" key="2">
    <source>
        <dbReference type="ARBA" id="ARBA00022603"/>
    </source>
</evidence>
<evidence type="ECO:0000259" key="4">
    <source>
        <dbReference type="Pfam" id="PF00588"/>
    </source>
</evidence>
<dbReference type="RefSeq" id="WP_134110484.1">
    <property type="nucleotide sequence ID" value="NZ_SOCN01000001.1"/>
</dbReference>
<dbReference type="PANTHER" id="PTHR43191:SF2">
    <property type="entry name" value="RRNA METHYLTRANSFERASE 3, MITOCHONDRIAL"/>
    <property type="match status" value="1"/>
</dbReference>
<dbReference type="Pfam" id="PF00588">
    <property type="entry name" value="SpoU_methylase"/>
    <property type="match status" value="1"/>
</dbReference>
<dbReference type="GO" id="GO:0008173">
    <property type="term" value="F:RNA methyltransferase activity"/>
    <property type="evidence" value="ECO:0007669"/>
    <property type="project" value="InterPro"/>
</dbReference>
<dbReference type="Proteomes" id="UP000295757">
    <property type="component" value="Unassembled WGS sequence"/>
</dbReference>
<dbReference type="CDD" id="cd18095">
    <property type="entry name" value="SpoU-like_rRNA-MTase"/>
    <property type="match status" value="1"/>
</dbReference>
<evidence type="ECO:0000256" key="3">
    <source>
        <dbReference type="ARBA" id="ARBA00022679"/>
    </source>
</evidence>
<dbReference type="GO" id="GO:0006396">
    <property type="term" value="P:RNA processing"/>
    <property type="evidence" value="ECO:0007669"/>
    <property type="project" value="InterPro"/>
</dbReference>
<protein>
    <submittedName>
        <fullName evidence="6">TrmH family RNA methyltransferase</fullName>
    </submittedName>
</protein>
<dbReference type="InterPro" id="IPR051259">
    <property type="entry name" value="rRNA_Methyltransferase"/>
</dbReference>
<proteinExistence type="inferred from homology"/>
<evidence type="ECO:0000313" key="6">
    <source>
        <dbReference type="EMBL" id="TDV24305.1"/>
    </source>
</evidence>